<reference evidence="2 3" key="1">
    <citation type="submission" date="2015-09" db="EMBL/GenBank/DDBJ databases">
        <title>A metagenomics-based metabolic model of nitrate-dependent anaerobic oxidation of methane by Methanoperedens-like archaea.</title>
        <authorList>
            <person name="Arshad A."/>
            <person name="Speth D.R."/>
            <person name="De Graaf R.M."/>
            <person name="Op Den Camp H.J."/>
            <person name="Jetten M.S."/>
            <person name="Welte C.U."/>
        </authorList>
    </citation>
    <scope>NUCLEOTIDE SEQUENCE [LARGE SCALE GENOMIC DNA]</scope>
</reference>
<dbReference type="AlphaFoldDB" id="A0A0P7ZIG0"/>
<organism evidence="2 3">
    <name type="scientific">Candidatus Methanoperedens nitratireducens</name>
    <dbReference type="NCBI Taxonomy" id="1392998"/>
    <lineage>
        <taxon>Archaea</taxon>
        <taxon>Methanobacteriati</taxon>
        <taxon>Methanobacteriota</taxon>
        <taxon>Stenosarchaea group</taxon>
        <taxon>Methanomicrobia</taxon>
        <taxon>Methanosarcinales</taxon>
        <taxon>ANME-2 cluster</taxon>
        <taxon>Candidatus Methanoperedentaceae</taxon>
        <taxon>Candidatus Methanoperedens</taxon>
    </lineage>
</organism>
<keyword evidence="1" id="KW-1133">Transmembrane helix</keyword>
<evidence type="ECO:0000313" key="2">
    <source>
        <dbReference type="EMBL" id="KPQ43544.1"/>
    </source>
</evidence>
<dbReference type="Proteomes" id="UP000050360">
    <property type="component" value="Unassembled WGS sequence"/>
</dbReference>
<keyword evidence="1" id="KW-0812">Transmembrane</keyword>
<feature type="transmembrane region" description="Helical" evidence="1">
    <location>
        <begin position="73"/>
        <end position="94"/>
    </location>
</feature>
<comment type="caution">
    <text evidence="2">The sequence shown here is derived from an EMBL/GenBank/DDBJ whole genome shotgun (WGS) entry which is preliminary data.</text>
</comment>
<sequence length="97" mass="10743">MNKYMRLFFHLLIVSIVLWAYPAGSSLSNAIPMSMVTGLAIGGVPAIILLILLISSKDIILSSKYKDDTNADFLNIMILPLLIVFTSIVIFKIIEIM</sequence>
<name>A0A0P7ZIG0_9EURY</name>
<dbReference type="EMBL" id="LKCM01000139">
    <property type="protein sequence ID" value="KPQ43544.1"/>
    <property type="molecule type" value="Genomic_DNA"/>
</dbReference>
<protein>
    <submittedName>
        <fullName evidence="2">Uncharacterized protein</fullName>
    </submittedName>
</protein>
<feature type="transmembrane region" description="Helical" evidence="1">
    <location>
        <begin position="40"/>
        <end position="61"/>
    </location>
</feature>
<gene>
    <name evidence="2" type="ORF">MPEBLZ_01927</name>
</gene>
<evidence type="ECO:0000313" key="3">
    <source>
        <dbReference type="Proteomes" id="UP000050360"/>
    </source>
</evidence>
<proteinExistence type="predicted"/>
<keyword evidence="1" id="KW-0472">Membrane</keyword>
<evidence type="ECO:0000256" key="1">
    <source>
        <dbReference type="SAM" id="Phobius"/>
    </source>
</evidence>
<accession>A0A0P7ZIG0</accession>